<keyword evidence="3" id="KW-0964">Secreted</keyword>
<keyword evidence="7" id="KW-1015">Disulfide bond</keyword>
<evidence type="ECO:0000256" key="8">
    <source>
        <dbReference type="ARBA" id="ARBA00038102"/>
    </source>
</evidence>
<evidence type="ECO:0000256" key="4">
    <source>
        <dbReference type="ARBA" id="ARBA00022723"/>
    </source>
</evidence>
<organism evidence="11 12">
    <name type="scientific">Xenopus laevis</name>
    <name type="common">African clawed frog</name>
    <dbReference type="NCBI Taxonomy" id="8355"/>
    <lineage>
        <taxon>Eukaryota</taxon>
        <taxon>Metazoa</taxon>
        <taxon>Chordata</taxon>
        <taxon>Craniata</taxon>
        <taxon>Vertebrata</taxon>
        <taxon>Euteleostomi</taxon>
        <taxon>Amphibia</taxon>
        <taxon>Batrachia</taxon>
        <taxon>Anura</taxon>
        <taxon>Pipoidea</taxon>
        <taxon>Pipidae</taxon>
        <taxon>Xenopodinae</taxon>
        <taxon>Xenopus</taxon>
        <taxon>Xenopus</taxon>
    </lineage>
</organism>
<dbReference type="PANTHER" id="PTHR45869:SF13">
    <property type="entry name" value="PENTRAXIN FAMILY MEMBER"/>
    <property type="match status" value="1"/>
</dbReference>
<protein>
    <submittedName>
        <fullName evidence="12">Mucosal pentraxin</fullName>
    </submittedName>
</protein>
<evidence type="ECO:0000256" key="2">
    <source>
        <dbReference type="ARBA" id="ARBA00004613"/>
    </source>
</evidence>
<comment type="caution">
    <text evidence="9">Lacks conserved residue(s) required for the propagation of feature annotation.</text>
</comment>
<evidence type="ECO:0000259" key="10">
    <source>
        <dbReference type="PROSITE" id="PS51828"/>
    </source>
</evidence>
<evidence type="ECO:0000256" key="7">
    <source>
        <dbReference type="ARBA" id="ARBA00023157"/>
    </source>
</evidence>
<dbReference type="RefSeq" id="XP_041430969.1">
    <property type="nucleotide sequence ID" value="XM_041575035.1"/>
</dbReference>
<dbReference type="KEGG" id="xla:108700593"/>
<evidence type="ECO:0000256" key="5">
    <source>
        <dbReference type="ARBA" id="ARBA00022729"/>
    </source>
</evidence>
<dbReference type="FunFam" id="2.60.120.200:FF:000070">
    <property type="entry name" value="Serum amyloid P-component"/>
    <property type="match status" value="1"/>
</dbReference>
<dbReference type="InterPro" id="IPR051005">
    <property type="entry name" value="Pentraxin_domain"/>
</dbReference>
<evidence type="ECO:0000313" key="12">
    <source>
        <dbReference type="RefSeq" id="XP_041430969.1"/>
    </source>
</evidence>
<dbReference type="GeneID" id="108700593"/>
<dbReference type="Proteomes" id="UP000186698">
    <property type="component" value="Chromosome 8S"/>
</dbReference>
<dbReference type="Pfam" id="PF00354">
    <property type="entry name" value="Pentaxin"/>
    <property type="match status" value="1"/>
</dbReference>
<dbReference type="InterPro" id="IPR013320">
    <property type="entry name" value="ConA-like_dom_sf"/>
</dbReference>
<keyword evidence="11" id="KW-1185">Reference proteome</keyword>
<dbReference type="SUPFAM" id="SSF49899">
    <property type="entry name" value="Concanavalin A-like lectins/glucanases"/>
    <property type="match status" value="1"/>
</dbReference>
<evidence type="ECO:0000313" key="11">
    <source>
        <dbReference type="Proteomes" id="UP000186698"/>
    </source>
</evidence>
<dbReference type="OrthoDB" id="547680at2759"/>
<comment type="similarity">
    <text evidence="8">Belongs to the pentraxin family.</text>
</comment>
<feature type="domain" description="Pentraxin (PTX)" evidence="10">
    <location>
        <begin position="91"/>
        <end position="288"/>
    </location>
</feature>
<proteinExistence type="inferred from homology"/>
<dbReference type="CDD" id="cd00152">
    <property type="entry name" value="PTX"/>
    <property type="match status" value="1"/>
</dbReference>
<evidence type="ECO:0000256" key="9">
    <source>
        <dbReference type="PROSITE-ProRule" id="PRU01172"/>
    </source>
</evidence>
<keyword evidence="4" id="KW-0479">Metal-binding</keyword>
<dbReference type="AlphaFoldDB" id="A0A8J1LP41"/>
<keyword evidence="6" id="KW-0106">Calcium</keyword>
<dbReference type="PRINTS" id="PR00895">
    <property type="entry name" value="PENTAXIN"/>
</dbReference>
<evidence type="ECO:0000256" key="3">
    <source>
        <dbReference type="ARBA" id="ARBA00022525"/>
    </source>
</evidence>
<dbReference type="InterPro" id="IPR001759">
    <property type="entry name" value="PTX_dom"/>
</dbReference>
<dbReference type="Gene3D" id="2.60.120.200">
    <property type="match status" value="1"/>
</dbReference>
<keyword evidence="5" id="KW-0732">Signal</keyword>
<accession>A0A8J1LP41</accession>
<dbReference type="GO" id="GO:0046872">
    <property type="term" value="F:metal ion binding"/>
    <property type="evidence" value="ECO:0007669"/>
    <property type="project" value="UniProtKB-KW"/>
</dbReference>
<comment type="cofactor">
    <cofactor evidence="1">
        <name>Ca(2+)</name>
        <dbReference type="ChEBI" id="CHEBI:29108"/>
    </cofactor>
</comment>
<name>A0A8J1LP41_XENLA</name>
<dbReference type="PANTHER" id="PTHR45869">
    <property type="entry name" value="C-REACTIVE PROTEIN-RELATED"/>
    <property type="match status" value="1"/>
</dbReference>
<dbReference type="SMART" id="SM00159">
    <property type="entry name" value="PTX"/>
    <property type="match status" value="1"/>
</dbReference>
<comment type="subcellular location">
    <subcellularLocation>
        <location evidence="2">Secreted</location>
    </subcellularLocation>
</comment>
<sequence length="300" mass="33778">MIFTGNRSSQYCSWKRLGGVVGLYLANFHESFHINIFRNGMCAVSTGLNIRFVLPSHSGVQAQKMEKMHVVILILASASGILTQKTQKNMDGKVFLFPKETSTSYVRLHPMKNGPLANLTVCLKSHTDLARTYTLFSLATATKDNDFLMYHYPNKFSINVGNQQVNFNIPSTVELRSICVSWGSVTGEVVVWVNGNPYPRLILMKGYNVNANPIIIIGQDQDNYGGGFNAAQSFVGEISDVHMWDRVLSSRELMDVLYNRDLSGNVINWYNLTYEMKGDVFILPQLCKINYRPDCYNTAT</sequence>
<reference evidence="12" key="1">
    <citation type="submission" date="2025-08" db="UniProtKB">
        <authorList>
            <consortium name="RefSeq"/>
        </authorList>
    </citation>
    <scope>IDENTIFICATION</scope>
    <source>
        <strain evidence="12">J_2021</strain>
        <tissue evidence="12">Erythrocytes</tissue>
    </source>
</reference>
<gene>
    <name evidence="12" type="primary">LOC108700593</name>
</gene>
<evidence type="ECO:0000256" key="6">
    <source>
        <dbReference type="ARBA" id="ARBA00022837"/>
    </source>
</evidence>
<dbReference type="GO" id="GO:0005576">
    <property type="term" value="C:extracellular region"/>
    <property type="evidence" value="ECO:0007669"/>
    <property type="project" value="UniProtKB-SubCell"/>
</dbReference>
<evidence type="ECO:0000256" key="1">
    <source>
        <dbReference type="ARBA" id="ARBA00001913"/>
    </source>
</evidence>
<dbReference type="PROSITE" id="PS51828">
    <property type="entry name" value="PTX_2"/>
    <property type="match status" value="1"/>
</dbReference>